<feature type="signal peptide" evidence="1">
    <location>
        <begin position="1"/>
        <end position="23"/>
    </location>
</feature>
<dbReference type="AlphaFoldDB" id="A0A0H5QRL1"/>
<sequence>MSNYQSIPNGPLLAALVFFTAVAVIPSSDRKTSSFAGRLVKIHSTERILSLGTMQIEELDIRNFVNNQAQRNSESACNRNAHDFLVFSEISDTKGIFVCGVGKNGWMITTWKRAWWPACLFG</sequence>
<feature type="chain" id="PRO_5005223684" description="Sema domain-containing protein" evidence="1">
    <location>
        <begin position="24"/>
        <end position="122"/>
    </location>
</feature>
<protein>
    <recommendedName>
        <fullName evidence="3">Sema domain-containing protein</fullName>
    </recommendedName>
</protein>
<organism evidence="2">
    <name type="scientific">Spongospora subterranea</name>
    <dbReference type="NCBI Taxonomy" id="70186"/>
    <lineage>
        <taxon>Eukaryota</taxon>
        <taxon>Sar</taxon>
        <taxon>Rhizaria</taxon>
        <taxon>Endomyxa</taxon>
        <taxon>Phytomyxea</taxon>
        <taxon>Plasmodiophorida</taxon>
        <taxon>Plasmodiophoridae</taxon>
        <taxon>Spongospora</taxon>
    </lineage>
</organism>
<reference evidence="2" key="1">
    <citation type="submission" date="2015-04" db="EMBL/GenBank/DDBJ databases">
        <title>The genome sequence of the plant pathogenic Rhizarian Plasmodiophora brassicae reveals insights in its biotrophic life cycle and the origin of chitin synthesis.</title>
        <authorList>
            <person name="Schwelm A."/>
            <person name="Fogelqvist J."/>
            <person name="Knaust A."/>
            <person name="Julke S."/>
            <person name="Lilja T."/>
            <person name="Dhandapani V."/>
            <person name="Bonilla-Rosso G."/>
            <person name="Karlsson M."/>
            <person name="Shevchenko A."/>
            <person name="Choi S.R."/>
            <person name="Kim H.G."/>
            <person name="Park J.Y."/>
            <person name="Lim Y.P."/>
            <person name="Ludwig-Muller J."/>
            <person name="Dixelius C."/>
        </authorList>
    </citation>
    <scope>NUCLEOTIDE SEQUENCE</scope>
    <source>
        <tissue evidence="2">Potato root galls</tissue>
    </source>
</reference>
<proteinExistence type="predicted"/>
<evidence type="ECO:0000313" key="2">
    <source>
        <dbReference type="EMBL" id="CRZ04257.1"/>
    </source>
</evidence>
<accession>A0A0H5QRL1</accession>
<evidence type="ECO:0008006" key="3">
    <source>
        <dbReference type="Google" id="ProtNLM"/>
    </source>
</evidence>
<keyword evidence="1" id="KW-0732">Signal</keyword>
<name>A0A0H5QRL1_9EUKA</name>
<evidence type="ECO:0000256" key="1">
    <source>
        <dbReference type="SAM" id="SignalP"/>
    </source>
</evidence>
<dbReference type="EMBL" id="HACM01003815">
    <property type="protein sequence ID" value="CRZ04257.1"/>
    <property type="molecule type" value="Transcribed_RNA"/>
</dbReference>